<reference evidence="2 3" key="1">
    <citation type="submission" date="2016-10" db="EMBL/GenBank/DDBJ databases">
        <authorList>
            <person name="de Groot N.N."/>
        </authorList>
    </citation>
    <scope>NUCLEOTIDE SEQUENCE [LARGE SCALE GENOMIC DNA]</scope>
    <source>
        <strain evidence="2 3">DSM 13760</strain>
    </source>
</reference>
<protein>
    <submittedName>
        <fullName evidence="2">Uncharacterized protein</fullName>
    </submittedName>
</protein>
<dbReference type="OrthoDB" id="2228633at2"/>
<keyword evidence="3" id="KW-1185">Reference proteome</keyword>
<evidence type="ECO:0000313" key="3">
    <source>
        <dbReference type="Proteomes" id="UP000198948"/>
    </source>
</evidence>
<dbReference type="Proteomes" id="UP000198948">
    <property type="component" value="Unassembled WGS sequence"/>
</dbReference>
<accession>A0A1H9UJ06</accession>
<dbReference type="RefSeq" id="WP_092654292.1">
    <property type="nucleotide sequence ID" value="NZ_FOHA01000033.1"/>
</dbReference>
<dbReference type="STRING" id="142588.SAMN04488559_13313"/>
<proteinExistence type="predicted"/>
<evidence type="ECO:0000256" key="1">
    <source>
        <dbReference type="SAM" id="Phobius"/>
    </source>
</evidence>
<dbReference type="EMBL" id="FOHA01000033">
    <property type="protein sequence ID" value="SES09500.1"/>
    <property type="molecule type" value="Genomic_DNA"/>
</dbReference>
<evidence type="ECO:0000313" key="2">
    <source>
        <dbReference type="EMBL" id="SES09500.1"/>
    </source>
</evidence>
<name>A0A1H9UJ06_9LACT</name>
<keyword evidence="1" id="KW-0812">Transmembrane</keyword>
<gene>
    <name evidence="2" type="ORF">SAMN04488559_13313</name>
</gene>
<dbReference type="AlphaFoldDB" id="A0A1H9UJ06"/>
<sequence length="334" mass="39136">MKPNRAIKIGLGVFVLIATSIFYWQYTKYQKDQEKKLENAIPDWVYVTPAEVLEIQYFGGNKKNIIIEFEKDKKDAHQNKKYKGEIVEEYSMPPMFTQKYLIQENSKVRSQVYSGKEAMADYYELIVYKINGTNLDKYKTISLIEKIKDYKDGWEPIGHSGIYQYDGQEFLKINIRNIKTAELSGIYFNIETEEIVSNIEIEDKETEYDFFTDTTFRKKPNVPHIYYSFRINSVVFSKHELDDLSGAFIGEVYPEIASKLKKGKRIEIHMYEENEAARIAELLVPKGENPYGNVTLDGINSSDKRDHEINSIADFIKWYNGFSTEEREEILNRQ</sequence>
<feature type="transmembrane region" description="Helical" evidence="1">
    <location>
        <begin position="6"/>
        <end position="26"/>
    </location>
</feature>
<keyword evidence="1" id="KW-1133">Transmembrane helix</keyword>
<organism evidence="2 3">
    <name type="scientific">Isobaculum melis</name>
    <dbReference type="NCBI Taxonomy" id="142588"/>
    <lineage>
        <taxon>Bacteria</taxon>
        <taxon>Bacillati</taxon>
        <taxon>Bacillota</taxon>
        <taxon>Bacilli</taxon>
        <taxon>Lactobacillales</taxon>
        <taxon>Carnobacteriaceae</taxon>
        <taxon>Isobaculum</taxon>
    </lineage>
</organism>
<keyword evidence="1" id="KW-0472">Membrane</keyword>